<evidence type="ECO:0000256" key="1">
    <source>
        <dbReference type="ARBA" id="ARBA00023015"/>
    </source>
</evidence>
<gene>
    <name evidence="7" type="ORF">Q5Y73_00635</name>
</gene>
<feature type="coiled-coil region" evidence="4">
    <location>
        <begin position="344"/>
        <end position="371"/>
    </location>
</feature>
<dbReference type="RefSeq" id="WP_305989918.1">
    <property type="nucleotide sequence ID" value="NZ_JAVAMP010000001.1"/>
</dbReference>
<dbReference type="PROSITE" id="PS01124">
    <property type="entry name" value="HTH_ARAC_FAMILY_2"/>
    <property type="match status" value="1"/>
</dbReference>
<dbReference type="EMBL" id="JAVAMP010000001">
    <property type="protein sequence ID" value="MDP5272604.1"/>
    <property type="molecule type" value="Genomic_DNA"/>
</dbReference>
<keyword evidence="5" id="KW-1133">Transmembrane helix</keyword>
<dbReference type="InterPro" id="IPR018060">
    <property type="entry name" value="HTH_AraC"/>
</dbReference>
<dbReference type="Pfam" id="PF12833">
    <property type="entry name" value="HTH_18"/>
    <property type="match status" value="1"/>
</dbReference>
<sequence length="765" mass="89950">MKRKSLLTKLIIFGCILSIIPVLFVGTFSYIQSSKQVQKQINLGEIQYIKQLNLNIEQIFVTLNHTLNNLIDSTVMEQALHSDLNYREFQLYNNLRKEISHLQSFDSKVSDVVILSKEEDWLVKNSGLYRLKDHDDYNKYMEFFELNANSNWELLNSNDFSDNFFNASCEYSISLVKKLPVRASNKDGLAFAHIPTCSISEMITKEREFDKVMIIDDSNRILVHEEQDMIGKSLIETTYFNEEIDFDQNSGQFHLTVDNHEYTATYYKSDFNGWIYLSVVSLDNLTVESKKIGWFTIYICVFIILISILFVWLTTRKLYSPIGKLIQFVQERLPNENEKPQSELQFIEKHMQELFSSNSKLEDEIRDHKQQVRSLFISRLLTGNIRSSEMTGKLEYFGLQERVHLWKRIAMLSVQIDSIENTRFENKDVDLLYFAISNIVEEIISKDNRLPSVWIDQTLSVLVGFEVEDIKLNNDRIYKLTETIQGHIWVYLGLSVSIGISLMYEDISFAPRAYQEGLEALKHRIKLGTGVIIRYGNVSSTNHSIVIQYPQIPEMELLDAIKLSDQEEAITQLNSWMDIVFNQSQTLNEYQVYLMRLLNNIMIMMQEASIPYEQIYGRRTPPHEELLKLQVRDDVEDWFKNRLVLPLIQIFGDRRDSLYQNLSEEMIDMIHTHYDKELTLEECASKLHYNANYLSSVFKKETNSTFSEYLSNYRFRMAKQWLLTSEMTIKEIADRLKYNNSQNFIRSFKKQEGMTPGQYRKKYKD</sequence>
<evidence type="ECO:0000256" key="2">
    <source>
        <dbReference type="ARBA" id="ARBA00023125"/>
    </source>
</evidence>
<keyword evidence="2" id="KW-0238">DNA-binding</keyword>
<organism evidence="7 8">
    <name type="scientific">Chengkuizengella axinellae</name>
    <dbReference type="NCBI Taxonomy" id="3064388"/>
    <lineage>
        <taxon>Bacteria</taxon>
        <taxon>Bacillati</taxon>
        <taxon>Bacillota</taxon>
        <taxon>Bacilli</taxon>
        <taxon>Bacillales</taxon>
        <taxon>Paenibacillaceae</taxon>
        <taxon>Chengkuizengella</taxon>
    </lineage>
</organism>
<keyword evidence="5" id="KW-0472">Membrane</keyword>
<evidence type="ECO:0000256" key="4">
    <source>
        <dbReference type="SAM" id="Coils"/>
    </source>
</evidence>
<evidence type="ECO:0000313" key="7">
    <source>
        <dbReference type="EMBL" id="MDP5272604.1"/>
    </source>
</evidence>
<dbReference type="Gene3D" id="1.10.10.60">
    <property type="entry name" value="Homeodomain-like"/>
    <property type="match status" value="2"/>
</dbReference>
<accession>A0ABT9ITB6</accession>
<evidence type="ECO:0000256" key="3">
    <source>
        <dbReference type="ARBA" id="ARBA00023163"/>
    </source>
</evidence>
<name>A0ABT9ITB6_9BACL</name>
<evidence type="ECO:0000256" key="5">
    <source>
        <dbReference type="SAM" id="Phobius"/>
    </source>
</evidence>
<keyword evidence="8" id="KW-1185">Reference proteome</keyword>
<dbReference type="CDD" id="cd12912">
    <property type="entry name" value="PDC2_MCP_like"/>
    <property type="match status" value="1"/>
</dbReference>
<comment type="caution">
    <text evidence="7">The sequence shown here is derived from an EMBL/GenBank/DDBJ whole genome shotgun (WGS) entry which is preliminary data.</text>
</comment>
<evidence type="ECO:0000259" key="6">
    <source>
        <dbReference type="PROSITE" id="PS01124"/>
    </source>
</evidence>
<dbReference type="PANTHER" id="PTHR43280">
    <property type="entry name" value="ARAC-FAMILY TRANSCRIPTIONAL REGULATOR"/>
    <property type="match status" value="1"/>
</dbReference>
<dbReference type="InterPro" id="IPR009057">
    <property type="entry name" value="Homeodomain-like_sf"/>
</dbReference>
<proteinExistence type="predicted"/>
<protein>
    <submittedName>
        <fullName evidence="7">AraC family transcriptional regulator</fullName>
    </submittedName>
</protein>
<feature type="transmembrane region" description="Helical" evidence="5">
    <location>
        <begin position="7"/>
        <end position="31"/>
    </location>
</feature>
<dbReference type="Proteomes" id="UP001231941">
    <property type="component" value="Unassembled WGS sequence"/>
</dbReference>
<keyword evidence="3" id="KW-0804">Transcription</keyword>
<reference evidence="7 8" key="1">
    <citation type="submission" date="2023-08" db="EMBL/GenBank/DDBJ databases">
        <authorList>
            <person name="Park J.-S."/>
        </authorList>
    </citation>
    <scope>NUCLEOTIDE SEQUENCE [LARGE SCALE GENOMIC DNA]</scope>
    <source>
        <strain evidence="7 8">2205SS18-9</strain>
    </source>
</reference>
<dbReference type="Gene3D" id="3.30.450.20">
    <property type="entry name" value="PAS domain"/>
    <property type="match status" value="1"/>
</dbReference>
<dbReference type="PANTHER" id="PTHR43280:SF10">
    <property type="entry name" value="REGULATORY PROTEIN POCR"/>
    <property type="match status" value="1"/>
</dbReference>
<dbReference type="SMART" id="SM00342">
    <property type="entry name" value="HTH_ARAC"/>
    <property type="match status" value="1"/>
</dbReference>
<feature type="transmembrane region" description="Helical" evidence="5">
    <location>
        <begin position="292"/>
        <end position="314"/>
    </location>
</feature>
<dbReference type="SUPFAM" id="SSF46689">
    <property type="entry name" value="Homeodomain-like"/>
    <property type="match status" value="2"/>
</dbReference>
<evidence type="ECO:0000313" key="8">
    <source>
        <dbReference type="Proteomes" id="UP001231941"/>
    </source>
</evidence>
<keyword evidence="4" id="KW-0175">Coiled coil</keyword>
<keyword evidence="1" id="KW-0805">Transcription regulation</keyword>
<keyword evidence="5" id="KW-0812">Transmembrane</keyword>
<feature type="domain" description="HTH araC/xylS-type" evidence="6">
    <location>
        <begin position="664"/>
        <end position="762"/>
    </location>
</feature>